<dbReference type="InterPro" id="IPR002495">
    <property type="entry name" value="Glyco_trans_8"/>
</dbReference>
<protein>
    <submittedName>
        <fullName evidence="4">Uncharacterized protein</fullName>
    </submittedName>
</protein>
<evidence type="ECO:0000256" key="2">
    <source>
        <dbReference type="ARBA" id="ARBA00022679"/>
    </source>
</evidence>
<organism evidence="4 5">
    <name type="scientific">Caulobacter henricii</name>
    <dbReference type="NCBI Taxonomy" id="69395"/>
    <lineage>
        <taxon>Bacteria</taxon>
        <taxon>Pseudomonadati</taxon>
        <taxon>Pseudomonadota</taxon>
        <taxon>Alphaproteobacteria</taxon>
        <taxon>Caulobacterales</taxon>
        <taxon>Caulobacteraceae</taxon>
        <taxon>Caulobacter</taxon>
    </lineage>
</organism>
<dbReference type="RefSeq" id="WP_084745737.1">
    <property type="nucleotide sequence ID" value="NZ_CP013002.1"/>
</dbReference>
<evidence type="ECO:0000313" key="5">
    <source>
        <dbReference type="Proteomes" id="UP000056905"/>
    </source>
</evidence>
<evidence type="ECO:0000256" key="3">
    <source>
        <dbReference type="ARBA" id="ARBA00022723"/>
    </source>
</evidence>
<keyword evidence="3" id="KW-0479">Metal-binding</keyword>
<dbReference type="PANTHER" id="PTHR13778:SF47">
    <property type="entry name" value="LIPOPOLYSACCHARIDE 1,3-GALACTOSYLTRANSFERASE"/>
    <property type="match status" value="1"/>
</dbReference>
<dbReference type="AlphaFoldDB" id="A0A0P0NWT3"/>
<sequence>MPHVVYCFDANYQQHFAASISSLVDHYGDDPASLTVHVITDSQDPTLDAFAEDFSTRKGVNVRINRISDDQISFLELVPRKYRDVKDYINISTYFRILIPQIISGDIDKVVYIDSDTVILSDLSELFSHQMNGKSIGAVLDIDDKINATRHGLSHYFNAGVLLMDLSALRSKKFTQKCIEYMSSEDCDAILGDQCAINIVMQGDIKPLPRRWNRYVTNFDDSISRARDVLADAAIIHFITGQKPWHAWYENELGEHYWSSLRASQWPNPVLKTPRSFGEHHRMARKLTNQGQYPDAVSIYETLVGHLMKKAGDLPPSA</sequence>
<evidence type="ECO:0000256" key="1">
    <source>
        <dbReference type="ARBA" id="ARBA00022676"/>
    </source>
</evidence>
<dbReference type="SUPFAM" id="SSF53448">
    <property type="entry name" value="Nucleotide-diphospho-sugar transferases"/>
    <property type="match status" value="1"/>
</dbReference>
<dbReference type="Pfam" id="PF01501">
    <property type="entry name" value="Glyco_transf_8"/>
    <property type="match status" value="1"/>
</dbReference>
<dbReference type="InterPro" id="IPR029044">
    <property type="entry name" value="Nucleotide-diphossugar_trans"/>
</dbReference>
<keyword evidence="5" id="KW-1185">Reference proteome</keyword>
<dbReference type="InterPro" id="IPR050748">
    <property type="entry name" value="Glycosyltrans_8_dom-fam"/>
</dbReference>
<evidence type="ECO:0000313" key="4">
    <source>
        <dbReference type="EMBL" id="ALL12467.1"/>
    </source>
</evidence>
<accession>A0A0P0NWT3</accession>
<dbReference type="GO" id="GO:0046872">
    <property type="term" value="F:metal ion binding"/>
    <property type="evidence" value="ECO:0007669"/>
    <property type="project" value="UniProtKB-KW"/>
</dbReference>
<dbReference type="Proteomes" id="UP000056905">
    <property type="component" value="Chromosome"/>
</dbReference>
<reference evidence="4 5" key="1">
    <citation type="submission" date="2015-10" db="EMBL/GenBank/DDBJ databases">
        <title>Conservation of the essential genome among Caulobacter and Brevundimonas species.</title>
        <authorList>
            <person name="Scott D."/>
            <person name="Ely B."/>
        </authorList>
    </citation>
    <scope>NUCLEOTIDE SEQUENCE [LARGE SCALE GENOMIC DNA]</scope>
    <source>
        <strain evidence="4 5">CB4</strain>
    </source>
</reference>
<dbReference type="EMBL" id="CP013002">
    <property type="protein sequence ID" value="ALL12467.1"/>
    <property type="molecule type" value="Genomic_DNA"/>
</dbReference>
<dbReference type="CDD" id="cd04194">
    <property type="entry name" value="GT8_A4GalT_like"/>
    <property type="match status" value="1"/>
</dbReference>
<gene>
    <name evidence="4" type="ORF">AQ619_03355</name>
</gene>
<dbReference type="KEGG" id="chq:AQ619_03355"/>
<proteinExistence type="predicted"/>
<dbReference type="PANTHER" id="PTHR13778">
    <property type="entry name" value="GLYCOSYLTRANSFERASE 8 DOMAIN-CONTAINING PROTEIN"/>
    <property type="match status" value="1"/>
</dbReference>
<dbReference type="GO" id="GO:0016757">
    <property type="term" value="F:glycosyltransferase activity"/>
    <property type="evidence" value="ECO:0007669"/>
    <property type="project" value="UniProtKB-KW"/>
</dbReference>
<dbReference type="Gene3D" id="3.90.550.10">
    <property type="entry name" value="Spore Coat Polysaccharide Biosynthesis Protein SpsA, Chain A"/>
    <property type="match status" value="1"/>
</dbReference>
<keyword evidence="1" id="KW-0328">Glycosyltransferase</keyword>
<keyword evidence="2" id="KW-0808">Transferase</keyword>
<dbReference type="STRING" id="69395.AQ619_03355"/>
<name>A0A0P0NWT3_9CAUL</name>
<dbReference type="OrthoDB" id="5672604at2"/>